<dbReference type="eggNOG" id="COG3178">
    <property type="taxonomic scope" value="Bacteria"/>
</dbReference>
<dbReference type="GO" id="GO:0016740">
    <property type="term" value="F:transferase activity"/>
    <property type="evidence" value="ECO:0007669"/>
    <property type="project" value="UniProtKB-KW"/>
</dbReference>
<keyword evidence="3" id="KW-1185">Reference proteome</keyword>
<dbReference type="Pfam" id="PF01636">
    <property type="entry name" value="APH"/>
    <property type="match status" value="1"/>
</dbReference>
<evidence type="ECO:0000259" key="1">
    <source>
        <dbReference type="Pfam" id="PF01636"/>
    </source>
</evidence>
<dbReference type="OrthoDB" id="9809275at2"/>
<dbReference type="STRING" id="856793.MICA_1606"/>
<name>G2KQJ3_MICAA</name>
<sequence length="373" mass="41751">MPKPKSKPKQSASPSMTPIEWFNARHALRAAFLSRAGWGDATIHPVGEDSAFRRYVRLKKPDGETRVLMEAMPDGHPMATPGHSISDFLRISTYLRSIGLRAPTVYDTDAAEGYVLIEDFGDVSFKRAMETSVATRDDLYALATDALIALRQRAKAGDITLPDYYASHVHTGRRRLVDWYMPAALGQKNIDGIVDDYLAAWDKIEKSLPPVPRGFLHIDYHFENLMWLPGASDLSRCGILDFQGAMTGPVPYDLANLLEDARVDVPVDLRNAMLDRYCADMADDERDAFRAWYRVLATQFHCRVLGQFIRLAVRDGKDRYLAHLPRVAGYIRDGLNDPILTPLADWAKGAGLDFTVIPAISKDTAKLIRPDAF</sequence>
<protein>
    <submittedName>
        <fullName evidence="2">Phosphotransferase enzyme family protein</fullName>
    </submittedName>
</protein>
<evidence type="ECO:0000313" key="2">
    <source>
        <dbReference type="EMBL" id="AEP09921.1"/>
    </source>
</evidence>
<evidence type="ECO:0000313" key="3">
    <source>
        <dbReference type="Proteomes" id="UP000009286"/>
    </source>
</evidence>
<dbReference type="Proteomes" id="UP000009286">
    <property type="component" value="Chromosome"/>
</dbReference>
<gene>
    <name evidence="2" type="ordered locus">MICA_1606</name>
</gene>
<dbReference type="Gene3D" id="3.90.1200.10">
    <property type="match status" value="1"/>
</dbReference>
<dbReference type="AlphaFoldDB" id="G2KQJ3"/>
<keyword evidence="2" id="KW-0808">Transferase</keyword>
<dbReference type="SUPFAM" id="SSF56112">
    <property type="entry name" value="Protein kinase-like (PK-like)"/>
    <property type="match status" value="1"/>
</dbReference>
<dbReference type="EMBL" id="CP002382">
    <property type="protein sequence ID" value="AEP09921.1"/>
    <property type="molecule type" value="Genomic_DNA"/>
</dbReference>
<proteinExistence type="predicted"/>
<dbReference type="InterPro" id="IPR011009">
    <property type="entry name" value="Kinase-like_dom_sf"/>
</dbReference>
<dbReference type="Gene3D" id="3.30.200.20">
    <property type="entry name" value="Phosphorylase Kinase, domain 1"/>
    <property type="match status" value="1"/>
</dbReference>
<dbReference type="HOGENOM" id="CLU_021467_2_0_5"/>
<reference evidence="2 3" key="1">
    <citation type="journal article" date="2011" name="BMC Genomics">
        <title>Genomic insights into an obligate epibiotic bacterial predator: Micavibrio aeruginosavorus ARL-13.</title>
        <authorList>
            <person name="Wang Z."/>
            <person name="Kadouri D."/>
            <person name="Wu M."/>
        </authorList>
    </citation>
    <scope>NUCLEOTIDE SEQUENCE [LARGE SCALE GENOMIC DNA]</scope>
    <source>
        <strain evidence="2 3">ARL-13</strain>
    </source>
</reference>
<dbReference type="KEGG" id="mai:MICA_1606"/>
<accession>G2KQJ3</accession>
<feature type="domain" description="Aminoglycoside phosphotransferase" evidence="1">
    <location>
        <begin position="43"/>
        <end position="284"/>
    </location>
</feature>
<organism evidence="2 3">
    <name type="scientific">Micavibrio aeruginosavorus (strain ARL-13)</name>
    <dbReference type="NCBI Taxonomy" id="856793"/>
    <lineage>
        <taxon>Bacteria</taxon>
        <taxon>Pseudomonadati</taxon>
        <taxon>Bdellovibrionota</taxon>
        <taxon>Bdellovibrionia</taxon>
        <taxon>Bdellovibrionales</taxon>
        <taxon>Pseudobdellovibrionaceae</taxon>
        <taxon>Micavibrio</taxon>
    </lineage>
</organism>
<dbReference type="InterPro" id="IPR002575">
    <property type="entry name" value="Aminoglycoside_PTrfase"/>
</dbReference>